<evidence type="ECO:0000313" key="3">
    <source>
        <dbReference type="EMBL" id="WEG69176.1"/>
    </source>
</evidence>
<dbReference type="InterPro" id="IPR006731">
    <property type="entry name" value="Herpes_pp85"/>
</dbReference>
<dbReference type="EMBL" id="OP429123">
    <property type="protein sequence ID" value="WEG69038.1"/>
    <property type="molecule type" value="Genomic_DNA"/>
</dbReference>
<evidence type="ECO:0000313" key="4">
    <source>
        <dbReference type="EMBL" id="WEG69315.1"/>
    </source>
</evidence>
<evidence type="ECO:0000256" key="1">
    <source>
        <dbReference type="ARBA" id="ARBA00004340"/>
    </source>
</evidence>
<evidence type="ECO:0000313" key="2">
    <source>
        <dbReference type="EMBL" id="WEG69038.1"/>
    </source>
</evidence>
<dbReference type="Pfam" id="PF04637">
    <property type="entry name" value="Herpes_pp85"/>
    <property type="match status" value="2"/>
</dbReference>
<protein>
    <submittedName>
        <fullName evidence="5">Tegument protein UL35</fullName>
    </submittedName>
</protein>
<sequence>MEEAPESNDPRYSTSLYVDARFNFPERILSQDDLTFIREAICDGDEGIMAAINSGLPMQSYVLDSLLSIRVKHRFSKVRLILEPVIAFTVTVSHYYNGRRILREATTKRAQMFAPSDIQRLDSGLRRIYRATGTLDNPYDLIEAIEELDVTHGVYQSHLQSIYRLLTKINFDISMTQQLDFTGLSVFNYIFDAPKFTTQEAIAMYTSNLADITRRAQRPLSALTVTKRSKDAHDVLNDIMFSLALGNMIIRHEDALKALKKSLLMKLNNLCAKLYMTYTQVPSTKEIFRDIARESFALVSSESEDPPEFGRVIASMLKFVRAVIGADVYANPDYVTQQVFAVNSRIYDLEGAAVGHGTDLDVEMDPTSPYAASYYITNPYTDKNIFRCPKDLTSYMGRSMIKKKLTQDLITEYTEHNLTYETFELDMLGDLILEGAAKHLKITLEQLSHYLETVNSSADVIDEETADVDLFADVEIRAPLRNRGPDRTPRFTNIKGAKPYQASRPTRTVPLESHV</sequence>
<gene>
    <name evidence="5" type="primary">M35</name>
</gene>
<dbReference type="EMBL" id="OP429141">
    <property type="protein sequence ID" value="WEG71544.1"/>
    <property type="molecule type" value="Genomic_DNA"/>
</dbReference>
<proteinExistence type="predicted"/>
<dbReference type="EMBL" id="OP429124">
    <property type="protein sequence ID" value="WEG69176.1"/>
    <property type="molecule type" value="Genomic_DNA"/>
</dbReference>
<accession>A0A9Y1IMM6</accession>
<organism evidence="5">
    <name type="scientific">Mastomys natalensis cytomegalovirus 2</name>
    <dbReference type="NCBI Taxonomy" id="2973540"/>
    <lineage>
        <taxon>Viruses</taxon>
        <taxon>Duplodnaviria</taxon>
        <taxon>Heunggongvirae</taxon>
        <taxon>Peploviricota</taxon>
        <taxon>Herviviricetes</taxon>
        <taxon>Herpesvirales</taxon>
        <taxon>Orthoherpesviridae</taxon>
        <taxon>Betaherpesvirinae</taxon>
        <taxon>Muromegalovirus</taxon>
    </lineage>
</organism>
<dbReference type="EMBL" id="OP429127">
    <property type="protein sequence ID" value="WEG69591.1"/>
    <property type="molecule type" value="Genomic_DNA"/>
</dbReference>
<evidence type="ECO:0000313" key="5">
    <source>
        <dbReference type="EMBL" id="WEG69591.1"/>
    </source>
</evidence>
<dbReference type="GO" id="GO:0043657">
    <property type="term" value="C:host cell"/>
    <property type="evidence" value="ECO:0007669"/>
    <property type="project" value="UniProtKB-SubCell"/>
</dbReference>
<reference evidence="5" key="1">
    <citation type="submission" date="2022-09" db="EMBL/GenBank/DDBJ databases">
        <authorList>
            <person name="Vucak M."/>
            <person name="Davison A.J."/>
        </authorList>
    </citation>
    <scope>NUCLEOTIDE SEQUENCE</scope>
    <source>
        <strain evidence="2">Mnat18</strain>
        <strain evidence="3">Mnat19</strain>
        <strain evidence="6">Mnat2</strain>
        <strain evidence="4">Mnat29</strain>
        <strain evidence="5">Mnat33</strain>
    </source>
</reference>
<comment type="subcellular location">
    <subcellularLocation>
        <location evidence="1">Host cell</location>
    </subcellularLocation>
</comment>
<reference evidence="5" key="2">
    <citation type="submission" date="2023-06" db="EMBL/GenBank/DDBJ databases">
        <title>Isolation and genome sequencing of cytomegaloviruses from Natal multimammate mice (Mastomys natalensis).</title>
        <authorList>
            <person name="Jarvis M.A."/>
            <person name="Davison A.J."/>
        </authorList>
    </citation>
    <scope>NUCLEOTIDE SEQUENCE</scope>
    <source>
        <strain evidence="2">Mnat18</strain>
        <strain evidence="3">Mnat19</strain>
        <strain evidence="6">Mnat2</strain>
        <strain evidence="4">Mnat29</strain>
        <strain evidence="5">Mnat33</strain>
    </source>
</reference>
<evidence type="ECO:0000313" key="6">
    <source>
        <dbReference type="EMBL" id="WEG71265.1"/>
    </source>
</evidence>
<name>A0A9Y1IMM6_9BETA</name>
<dbReference type="EMBL" id="OP429125">
    <property type="protein sequence ID" value="WEG69315.1"/>
    <property type="molecule type" value="Genomic_DNA"/>
</dbReference>
<dbReference type="EMBL" id="OP429139">
    <property type="protein sequence ID" value="WEG71265.1"/>
    <property type="molecule type" value="Genomic_DNA"/>
</dbReference>